<dbReference type="RefSeq" id="XP_072839183.1">
    <property type="nucleotide sequence ID" value="XM_072983082.1"/>
</dbReference>
<keyword evidence="1" id="KW-0547">Nucleotide-binding</keyword>
<dbReference type="SMART" id="SM00173">
    <property type="entry name" value="RAS"/>
    <property type="match status" value="1"/>
</dbReference>
<dbReference type="SUPFAM" id="SSF52540">
    <property type="entry name" value="P-loop containing nucleoside triphosphate hydrolases"/>
    <property type="match status" value="1"/>
</dbReference>
<dbReference type="Pfam" id="PF00071">
    <property type="entry name" value="Ras"/>
    <property type="match status" value="1"/>
</dbReference>
<dbReference type="InterPro" id="IPR001806">
    <property type="entry name" value="Small_GTPase"/>
</dbReference>
<protein>
    <submittedName>
        <fullName evidence="4 5">Ras-related protein Rab-36 isoform X1</fullName>
    </submittedName>
</protein>
<dbReference type="SMART" id="SM00176">
    <property type="entry name" value="RAN"/>
    <property type="match status" value="1"/>
</dbReference>
<evidence type="ECO:0000256" key="1">
    <source>
        <dbReference type="ARBA" id="ARBA00022741"/>
    </source>
</evidence>
<dbReference type="InterPro" id="IPR050227">
    <property type="entry name" value="Rab"/>
</dbReference>
<reference evidence="4 5" key="1">
    <citation type="submission" date="2025-05" db="UniProtKB">
        <authorList>
            <consortium name="RefSeq"/>
        </authorList>
    </citation>
    <scope>IDENTIFICATION</scope>
</reference>
<name>A0ABM5F1A5_9SAUR</name>
<proteinExistence type="predicted"/>
<evidence type="ECO:0000313" key="4">
    <source>
        <dbReference type="RefSeq" id="XP_072839182.1"/>
    </source>
</evidence>
<keyword evidence="3" id="KW-1185">Reference proteome</keyword>
<dbReference type="Proteomes" id="UP001652642">
    <property type="component" value="Chromosome 14"/>
</dbReference>
<dbReference type="PANTHER" id="PTHR47977">
    <property type="entry name" value="RAS-RELATED PROTEIN RAB"/>
    <property type="match status" value="1"/>
</dbReference>
<keyword evidence="2" id="KW-0342">GTP-binding</keyword>
<dbReference type="RefSeq" id="XP_072839182.1">
    <property type="nucleotide sequence ID" value="XM_072983081.1"/>
</dbReference>
<dbReference type="SMART" id="SM00174">
    <property type="entry name" value="RHO"/>
    <property type="match status" value="1"/>
</dbReference>
<dbReference type="NCBIfam" id="TIGR00231">
    <property type="entry name" value="small_GTP"/>
    <property type="match status" value="1"/>
</dbReference>
<evidence type="ECO:0000313" key="5">
    <source>
        <dbReference type="RefSeq" id="XP_072839183.1"/>
    </source>
</evidence>
<dbReference type="GeneID" id="110081986"/>
<dbReference type="InterPro" id="IPR005225">
    <property type="entry name" value="Small_GTP-bd"/>
</dbReference>
<dbReference type="PRINTS" id="PR00449">
    <property type="entry name" value="RASTRNSFRMNG"/>
</dbReference>
<organism evidence="3 4">
    <name type="scientific">Pogona vitticeps</name>
    <name type="common">central bearded dragon</name>
    <dbReference type="NCBI Taxonomy" id="103695"/>
    <lineage>
        <taxon>Eukaryota</taxon>
        <taxon>Metazoa</taxon>
        <taxon>Chordata</taxon>
        <taxon>Craniata</taxon>
        <taxon>Vertebrata</taxon>
        <taxon>Euteleostomi</taxon>
        <taxon>Lepidosauria</taxon>
        <taxon>Squamata</taxon>
        <taxon>Bifurcata</taxon>
        <taxon>Unidentata</taxon>
        <taxon>Episquamata</taxon>
        <taxon>Toxicofera</taxon>
        <taxon>Iguania</taxon>
        <taxon>Acrodonta</taxon>
        <taxon>Agamidae</taxon>
        <taxon>Amphibolurinae</taxon>
        <taxon>Pogona</taxon>
    </lineage>
</organism>
<dbReference type="Gene3D" id="3.40.50.300">
    <property type="entry name" value="P-loop containing nucleotide triphosphate hydrolases"/>
    <property type="match status" value="1"/>
</dbReference>
<dbReference type="PROSITE" id="PS51421">
    <property type="entry name" value="RAS"/>
    <property type="match status" value="1"/>
</dbReference>
<dbReference type="PROSITE" id="PS51419">
    <property type="entry name" value="RAB"/>
    <property type="match status" value="1"/>
</dbReference>
<evidence type="ECO:0000313" key="3">
    <source>
        <dbReference type="Proteomes" id="UP001652642"/>
    </source>
</evidence>
<dbReference type="SMART" id="SM00175">
    <property type="entry name" value="RAB"/>
    <property type="match status" value="1"/>
</dbReference>
<gene>
    <name evidence="4 5" type="primary">RAB36</name>
</gene>
<evidence type="ECO:0000256" key="2">
    <source>
        <dbReference type="ARBA" id="ARBA00023134"/>
    </source>
</evidence>
<dbReference type="InterPro" id="IPR027417">
    <property type="entry name" value="P-loop_NTPase"/>
</dbReference>
<sequence length="297" mass="33219">MDRRLTTRRKSPSRGPCGVFFVPFSRKGIWAMKATPLLHAGPPVSRDRIISRFPKWYTPEAALQLKDHFLDHVKDACQPRSLGAVGLKMSKVVMVGDLCVGKTSLINRFCKDAFDRDYKATIGVDFEIERFEVAGVPFSLQIWDTAGQEKFKCIASAYYRGAEVIITVFNLADIQTLEHTVQWLEDALRENSLGPRVIFLVGTKKDLVSDAECERTEADAIHMANRMQAEYWSVSAKTGENVKDFFFRVAALAFEKSVLMELQKSSCHTTQIGTGNLIKMEGTSSEASKCQASRGCC</sequence>
<accession>A0ABM5F1A5</accession>